<organism evidence="7 8">
    <name type="scientific">Penicillium brevicompactum</name>
    <dbReference type="NCBI Taxonomy" id="5074"/>
    <lineage>
        <taxon>Eukaryota</taxon>
        <taxon>Fungi</taxon>
        <taxon>Dikarya</taxon>
        <taxon>Ascomycota</taxon>
        <taxon>Pezizomycotina</taxon>
        <taxon>Eurotiomycetes</taxon>
        <taxon>Eurotiomycetidae</taxon>
        <taxon>Eurotiales</taxon>
        <taxon>Aspergillaceae</taxon>
        <taxon>Penicillium</taxon>
    </lineage>
</organism>
<gene>
    <name evidence="7" type="ORF">N7541_002201</name>
</gene>
<keyword evidence="5" id="KW-0560">Oxidoreductase</keyword>
<dbReference type="PANTHER" id="PTHR23023">
    <property type="entry name" value="DIMETHYLANILINE MONOOXYGENASE"/>
    <property type="match status" value="1"/>
</dbReference>
<evidence type="ECO:0000256" key="6">
    <source>
        <dbReference type="SAM" id="MobiDB-lite"/>
    </source>
</evidence>
<evidence type="ECO:0000256" key="4">
    <source>
        <dbReference type="ARBA" id="ARBA00022857"/>
    </source>
</evidence>
<feature type="region of interest" description="Disordered" evidence="6">
    <location>
        <begin position="505"/>
        <end position="532"/>
    </location>
</feature>
<dbReference type="Proteomes" id="UP001148299">
    <property type="component" value="Unassembled WGS sequence"/>
</dbReference>
<keyword evidence="8" id="KW-1185">Reference proteome</keyword>
<dbReference type="GO" id="GO:0050660">
    <property type="term" value="F:flavin adenine dinucleotide binding"/>
    <property type="evidence" value="ECO:0007669"/>
    <property type="project" value="InterPro"/>
</dbReference>
<evidence type="ECO:0000256" key="5">
    <source>
        <dbReference type="ARBA" id="ARBA00023002"/>
    </source>
</evidence>
<proteinExistence type="inferred from homology"/>
<name>A0A9W9RJB5_PENBR</name>
<protein>
    <submittedName>
        <fullName evidence="7">FAD-dependent pyridine nucleotide-disulfide oxidoreductase</fullName>
    </submittedName>
</protein>
<evidence type="ECO:0000256" key="1">
    <source>
        <dbReference type="ARBA" id="ARBA00009183"/>
    </source>
</evidence>
<keyword evidence="3" id="KW-0274">FAD</keyword>
<dbReference type="GO" id="GO:0050661">
    <property type="term" value="F:NADP binding"/>
    <property type="evidence" value="ECO:0007669"/>
    <property type="project" value="InterPro"/>
</dbReference>
<dbReference type="InterPro" id="IPR036188">
    <property type="entry name" value="FAD/NAD-bd_sf"/>
</dbReference>
<dbReference type="GO" id="GO:0004499">
    <property type="term" value="F:N,N-dimethylaniline monooxygenase activity"/>
    <property type="evidence" value="ECO:0007669"/>
    <property type="project" value="InterPro"/>
</dbReference>
<sequence>MPRVAIIGAGPSGLVTAKTLLHNFPGFTPVVFDSQHEVGGLWNTSPDANQPVTLDPQMPTNLSRFTVAFSDLDWKSVVDEVPVFPRARQVAQYLACYAERYISKDVLKLGCKVVTTERKLGETNAKWNVQWLEEYGSSTEKLCSDDFDFVVIATGYFAEKYIPNIPGMAAFSNHVIHSSTLHGLRKSTFEDLGHKDMQGTTLVIGGSMSGVEAASAVALGQSSSLLAKNDISVINNKVHHIHSRPFWALPTYLPLGPEDNPSFLPLDLAMYDLGRRPPGPIEYALGPIPEEKAVKTNSYFQSLLGADYEKFAHMSTGQTKIQPPWVAIGNDYAEFVRAGTITASMGRVISVHAGTGLASVKYAEPNGDVKTIENVAKIVMATGFTPFKALSLLPEEVLSKLEYSATDPFSPLILDKGGTVRSEMPDLGFVGFYRGPYWGIMEMQARFLGNLWSGTETVYTEGQKQSLRSIRAADPDLARGQFPMGDYVGLMETFAKELGISRATVNGDNQSGPAVPARYQTDTSTVQSTSESEAARTLGALRDALMHDGAAARTAAASAIFRALQGSWKSMHTSGIDETAGSLVFHPRYPTSAVYDREYVVEGCVSGSDKMLEKTRSILRLVETPSRTTSIEMWSVEVADKRSAACLTEQWHLTPLRPEMDGDVAVTGGYVISAKSVGPSGSTLLYTFRFRGVSISSWECVELDDSAGETSELGGKNHRSRTIYER</sequence>
<keyword evidence="2" id="KW-0285">Flavoprotein</keyword>
<dbReference type="InterPro" id="IPR020946">
    <property type="entry name" value="Flavin_mOase-like"/>
</dbReference>
<dbReference type="Gene3D" id="3.50.50.60">
    <property type="entry name" value="FAD/NAD(P)-binding domain"/>
    <property type="match status" value="1"/>
</dbReference>
<evidence type="ECO:0000256" key="2">
    <source>
        <dbReference type="ARBA" id="ARBA00022630"/>
    </source>
</evidence>
<evidence type="ECO:0000256" key="3">
    <source>
        <dbReference type="ARBA" id="ARBA00022827"/>
    </source>
</evidence>
<reference evidence="7" key="2">
    <citation type="journal article" date="2023" name="IMA Fungus">
        <title>Comparative genomic study of the Penicillium genus elucidates a diverse pangenome and 15 lateral gene transfer events.</title>
        <authorList>
            <person name="Petersen C."/>
            <person name="Sorensen T."/>
            <person name="Nielsen M.R."/>
            <person name="Sondergaard T.E."/>
            <person name="Sorensen J.L."/>
            <person name="Fitzpatrick D.A."/>
            <person name="Frisvad J.C."/>
            <person name="Nielsen K.L."/>
        </authorList>
    </citation>
    <scope>NUCLEOTIDE SEQUENCE</scope>
    <source>
        <strain evidence="7">IBT 35675</strain>
    </source>
</reference>
<dbReference type="InterPro" id="IPR000960">
    <property type="entry name" value="Flavin_mOase"/>
</dbReference>
<dbReference type="InterPro" id="IPR050346">
    <property type="entry name" value="FMO-like"/>
</dbReference>
<feature type="compositionally biased region" description="Polar residues" evidence="6">
    <location>
        <begin position="520"/>
        <end position="532"/>
    </location>
</feature>
<dbReference type="PRINTS" id="PR00370">
    <property type="entry name" value="FMOXYGENASE"/>
</dbReference>
<evidence type="ECO:0000313" key="8">
    <source>
        <dbReference type="Proteomes" id="UP001148299"/>
    </source>
</evidence>
<evidence type="ECO:0000313" key="7">
    <source>
        <dbReference type="EMBL" id="KAJ5361357.1"/>
    </source>
</evidence>
<reference evidence="7" key="1">
    <citation type="submission" date="2022-12" db="EMBL/GenBank/DDBJ databases">
        <authorList>
            <person name="Petersen C."/>
        </authorList>
    </citation>
    <scope>NUCLEOTIDE SEQUENCE</scope>
    <source>
        <strain evidence="7">IBT 35675</strain>
    </source>
</reference>
<dbReference type="EMBL" id="JAPZBR010000002">
    <property type="protein sequence ID" value="KAJ5361357.1"/>
    <property type="molecule type" value="Genomic_DNA"/>
</dbReference>
<dbReference type="Pfam" id="PF00743">
    <property type="entry name" value="FMO-like"/>
    <property type="match status" value="1"/>
</dbReference>
<comment type="caution">
    <text evidence="7">The sequence shown here is derived from an EMBL/GenBank/DDBJ whole genome shotgun (WGS) entry which is preliminary data.</text>
</comment>
<keyword evidence="4" id="KW-0521">NADP</keyword>
<comment type="similarity">
    <text evidence="1">Belongs to the FMO family.</text>
</comment>
<accession>A0A9W9RJB5</accession>
<dbReference type="SUPFAM" id="SSF51905">
    <property type="entry name" value="FAD/NAD(P)-binding domain"/>
    <property type="match status" value="1"/>
</dbReference>
<dbReference type="AlphaFoldDB" id="A0A9W9RJB5"/>